<dbReference type="InterPro" id="IPR025665">
    <property type="entry name" value="Beta-barrel_OMP_2"/>
</dbReference>
<reference evidence="4" key="1">
    <citation type="submission" date="2017-05" db="EMBL/GenBank/DDBJ databases">
        <authorList>
            <person name="Ray J."/>
            <person name="Price M."/>
            <person name="Deutschbauer A."/>
        </authorList>
    </citation>
    <scope>NUCLEOTIDE SEQUENCE [LARGE SCALE GENOMIC DNA]</scope>
    <source>
        <strain evidence="4">DSM 19842</strain>
    </source>
</reference>
<protein>
    <recommendedName>
        <fullName evidence="2">Outer membrane protein beta-barrel domain-containing protein</fullName>
    </recommendedName>
</protein>
<dbReference type="RefSeq" id="WP_025607646.1">
    <property type="nucleotide sequence ID" value="NZ_CP021235.1"/>
</dbReference>
<dbReference type="EMBL" id="CP021235">
    <property type="protein sequence ID" value="ARS36204.1"/>
    <property type="molecule type" value="Genomic_DNA"/>
</dbReference>
<keyword evidence="4" id="KW-1185">Reference proteome</keyword>
<feature type="domain" description="Outer membrane protein beta-barrel" evidence="2">
    <location>
        <begin position="240"/>
        <end position="392"/>
    </location>
</feature>
<dbReference type="STRING" id="709015.GCA_000472485_02550"/>
<organism evidence="3 4">
    <name type="scientific">Pontibacter actiniarum</name>
    <dbReference type="NCBI Taxonomy" id="323450"/>
    <lineage>
        <taxon>Bacteria</taxon>
        <taxon>Pseudomonadati</taxon>
        <taxon>Bacteroidota</taxon>
        <taxon>Cytophagia</taxon>
        <taxon>Cytophagales</taxon>
        <taxon>Hymenobacteraceae</taxon>
        <taxon>Pontibacter</taxon>
    </lineage>
</organism>
<evidence type="ECO:0000259" key="2">
    <source>
        <dbReference type="Pfam" id="PF13568"/>
    </source>
</evidence>
<dbReference type="Pfam" id="PF13568">
    <property type="entry name" value="OMP_b-brl_2"/>
    <property type="match status" value="1"/>
</dbReference>
<dbReference type="Proteomes" id="UP000266292">
    <property type="component" value="Chromosome"/>
</dbReference>
<name>A0A1X9YTS3_9BACT</name>
<dbReference type="AlphaFoldDB" id="A0A1X9YTS3"/>
<feature type="signal peptide" evidence="1">
    <location>
        <begin position="1"/>
        <end position="19"/>
    </location>
</feature>
<gene>
    <name evidence="3" type="ORF">CA264_12590</name>
</gene>
<evidence type="ECO:0000313" key="3">
    <source>
        <dbReference type="EMBL" id="ARS36204.1"/>
    </source>
</evidence>
<sequence length="418" mass="46128">MKHLYATLLLLLTLAPAFAQQDFRKGFIVQNGDTLRGYIDYRGDRRNAQFATFKQTLQGPEQRFTPEDISAYGYEVEQKLFESKTILPASETEQAQRHFLKTLIKGKASLYQYRDAADEAHYYLSMENGPLLELTQTEYTRKDPKTGRTYNATNKVFVGTLGNAFADCPNLKEAQLKNLELKESSLAAITRQYNMCVAPASVQHEQKKVKSKLTVGPVAAFYSTSLNFTGDTYLRHAPFENNVNVGGGLAFNATLPKLNEKLSVQMELLYIASNHTATFTEEGQYGSSIAYDVSFDLAHLKLPVQLRYTLPRGLIQPYFNAGVVVGYAVKDANEVTKVNTLSGSTTYSHTYPAIPGNGTTDGFRSFMEGITAGAGLTYPLPTGTLSLEARYEANNGISSISGIKSIVSTVYVLVGYGF</sequence>
<dbReference type="KEGG" id="pact:CA264_12590"/>
<dbReference type="OrthoDB" id="952442at2"/>
<proteinExistence type="predicted"/>
<feature type="chain" id="PRO_5010990458" description="Outer membrane protein beta-barrel domain-containing protein" evidence="1">
    <location>
        <begin position="20"/>
        <end position="418"/>
    </location>
</feature>
<accession>A0A1X9YTS3</accession>
<keyword evidence="1" id="KW-0732">Signal</keyword>
<evidence type="ECO:0000256" key="1">
    <source>
        <dbReference type="SAM" id="SignalP"/>
    </source>
</evidence>
<evidence type="ECO:0000313" key="4">
    <source>
        <dbReference type="Proteomes" id="UP000266292"/>
    </source>
</evidence>